<evidence type="ECO:0000256" key="1">
    <source>
        <dbReference type="SAM" id="MobiDB-lite"/>
    </source>
</evidence>
<name>A0AA40FLZ1_9HYME</name>
<organism evidence="2 3">
    <name type="scientific">Melipona bicolor</name>
    <dbReference type="NCBI Taxonomy" id="60889"/>
    <lineage>
        <taxon>Eukaryota</taxon>
        <taxon>Metazoa</taxon>
        <taxon>Ecdysozoa</taxon>
        <taxon>Arthropoda</taxon>
        <taxon>Hexapoda</taxon>
        <taxon>Insecta</taxon>
        <taxon>Pterygota</taxon>
        <taxon>Neoptera</taxon>
        <taxon>Endopterygota</taxon>
        <taxon>Hymenoptera</taxon>
        <taxon>Apocrita</taxon>
        <taxon>Aculeata</taxon>
        <taxon>Apoidea</taxon>
        <taxon>Anthophila</taxon>
        <taxon>Apidae</taxon>
        <taxon>Melipona</taxon>
    </lineage>
</organism>
<gene>
    <name evidence="2" type="ORF">K0M31_010434</name>
</gene>
<dbReference type="AlphaFoldDB" id="A0AA40FLZ1"/>
<feature type="region of interest" description="Disordered" evidence="1">
    <location>
        <begin position="1"/>
        <end position="47"/>
    </location>
</feature>
<dbReference type="Proteomes" id="UP001177670">
    <property type="component" value="Unassembled WGS sequence"/>
</dbReference>
<dbReference type="EMBL" id="JAHYIQ010000026">
    <property type="protein sequence ID" value="KAK1121646.1"/>
    <property type="molecule type" value="Genomic_DNA"/>
</dbReference>
<protein>
    <submittedName>
        <fullName evidence="2">Uncharacterized protein</fullName>
    </submittedName>
</protein>
<proteinExistence type="predicted"/>
<accession>A0AA40FLZ1</accession>
<reference evidence="2" key="1">
    <citation type="submission" date="2021-10" db="EMBL/GenBank/DDBJ databases">
        <title>Melipona bicolor Genome sequencing and assembly.</title>
        <authorList>
            <person name="Araujo N.S."/>
            <person name="Arias M.C."/>
        </authorList>
    </citation>
    <scope>NUCLEOTIDE SEQUENCE</scope>
    <source>
        <strain evidence="2">USP_2M_L1-L4_2017</strain>
        <tissue evidence="2">Whole body</tissue>
    </source>
</reference>
<sequence>MNERQFATVKSKGTPLRPSIVPPEFERHSHPGYLRYHSPINSDSRGISRASPRVIYNAANQIRAPFFREVLAP</sequence>
<comment type="caution">
    <text evidence="2">The sequence shown here is derived from an EMBL/GenBank/DDBJ whole genome shotgun (WGS) entry which is preliminary data.</text>
</comment>
<evidence type="ECO:0000313" key="3">
    <source>
        <dbReference type="Proteomes" id="UP001177670"/>
    </source>
</evidence>
<evidence type="ECO:0000313" key="2">
    <source>
        <dbReference type="EMBL" id="KAK1121646.1"/>
    </source>
</evidence>
<keyword evidence="3" id="KW-1185">Reference proteome</keyword>